<sequence length="48" mass="5229">MTGGIICLCHSCIGSLLLREMKGIVTPWKMFPGEFLSSFPAPSGDERD</sequence>
<evidence type="ECO:0000313" key="1">
    <source>
        <dbReference type="EMBL" id="QTA91960.1"/>
    </source>
</evidence>
<dbReference type="Proteomes" id="UP000663722">
    <property type="component" value="Chromosome"/>
</dbReference>
<keyword evidence="2" id="KW-1185">Reference proteome</keyword>
<gene>
    <name evidence="1" type="ORF">dnm_080330</name>
</gene>
<proteinExistence type="predicted"/>
<evidence type="ECO:0000313" key="2">
    <source>
        <dbReference type="Proteomes" id="UP000663722"/>
    </source>
</evidence>
<dbReference type="EMBL" id="CP061800">
    <property type="protein sequence ID" value="QTA91960.1"/>
    <property type="molecule type" value="Genomic_DNA"/>
</dbReference>
<accession>A0A975BVM9</accession>
<protein>
    <submittedName>
        <fullName evidence="1">Uncharacterized protein</fullName>
    </submittedName>
</protein>
<reference evidence="1" key="1">
    <citation type="journal article" date="2021" name="Microb. Physiol.">
        <title>Proteogenomic Insights into the Physiology of Marine, Sulfate-Reducing, Filamentous Desulfonema limicola and Desulfonema magnum.</title>
        <authorList>
            <person name="Schnaars V."/>
            <person name="Wohlbrand L."/>
            <person name="Scheve S."/>
            <person name="Hinrichs C."/>
            <person name="Reinhardt R."/>
            <person name="Rabus R."/>
        </authorList>
    </citation>
    <scope>NUCLEOTIDE SEQUENCE</scope>
    <source>
        <strain evidence="1">4be13</strain>
    </source>
</reference>
<dbReference type="KEGG" id="dmm:dnm_080330"/>
<dbReference type="AlphaFoldDB" id="A0A975BVM9"/>
<name>A0A975BVM9_9BACT</name>
<organism evidence="1 2">
    <name type="scientific">Desulfonema magnum</name>
    <dbReference type="NCBI Taxonomy" id="45655"/>
    <lineage>
        <taxon>Bacteria</taxon>
        <taxon>Pseudomonadati</taxon>
        <taxon>Thermodesulfobacteriota</taxon>
        <taxon>Desulfobacteria</taxon>
        <taxon>Desulfobacterales</taxon>
        <taxon>Desulfococcaceae</taxon>
        <taxon>Desulfonema</taxon>
    </lineage>
</organism>